<dbReference type="AlphaFoldDB" id="A0A7U3Q573"/>
<dbReference type="RefSeq" id="WP_196098260.1">
    <property type="nucleotide sequence ID" value="NZ_CP064939.1"/>
</dbReference>
<gene>
    <name evidence="1" type="ORF">IZT61_17170</name>
</gene>
<dbReference type="GO" id="GO:0006598">
    <property type="term" value="P:polyamine catabolic process"/>
    <property type="evidence" value="ECO:0007669"/>
    <property type="project" value="TreeGrafter"/>
</dbReference>
<dbReference type="CDD" id="cd01745">
    <property type="entry name" value="GATase1_2"/>
    <property type="match status" value="1"/>
</dbReference>
<organism evidence="1 2">
    <name type="scientific">Pedobacter endophyticus</name>
    <dbReference type="NCBI Taxonomy" id="2789740"/>
    <lineage>
        <taxon>Bacteria</taxon>
        <taxon>Pseudomonadati</taxon>
        <taxon>Bacteroidota</taxon>
        <taxon>Sphingobacteriia</taxon>
        <taxon>Sphingobacteriales</taxon>
        <taxon>Sphingobacteriaceae</taxon>
        <taxon>Pedobacter</taxon>
    </lineage>
</organism>
<proteinExistence type="predicted"/>
<keyword evidence="2" id="KW-1185">Reference proteome</keyword>
<keyword evidence="1" id="KW-0378">Hydrolase</keyword>
<sequence>MSDQLIIGVTDCSKFDIYRNWVLSYNKNVAVIQLGYKLNNFDDIKKCDGIVLTGGEDVNPRFYNLPEYYHYCHEDDVDDQRDEFEFKVLEYTEANGVPVLGICRGMQVANVFFGGTLIPDIATWGKFDHSKMPDNSDRYHEIIVNPSSWLNRIVNTDKGLVNSNHHQSTEKMGKGLVVSALSPDGIAEAMERLHPKDKPFLLLVQWHPERLKDQQGPFSKNLHEAFIQEVRKFASRK</sequence>
<dbReference type="PROSITE" id="PS51273">
    <property type="entry name" value="GATASE_TYPE_1"/>
    <property type="match status" value="1"/>
</dbReference>
<dbReference type="InterPro" id="IPR011697">
    <property type="entry name" value="Peptidase_C26"/>
</dbReference>
<dbReference type="Proteomes" id="UP000594759">
    <property type="component" value="Chromosome"/>
</dbReference>
<dbReference type="GO" id="GO:0033969">
    <property type="term" value="F:gamma-glutamyl-gamma-aminobutyrate hydrolase activity"/>
    <property type="evidence" value="ECO:0007669"/>
    <property type="project" value="TreeGrafter"/>
</dbReference>
<dbReference type="PANTHER" id="PTHR43235">
    <property type="entry name" value="GLUTAMINE AMIDOTRANSFERASE PB2B2.05-RELATED"/>
    <property type="match status" value="1"/>
</dbReference>
<reference evidence="1 2" key="1">
    <citation type="submission" date="2020-11" db="EMBL/GenBank/DDBJ databases">
        <title>Pedobacter endophytica, an endophytic bacteria isolated form Carex pumila.</title>
        <authorList>
            <person name="Peng Y."/>
            <person name="Jiang L."/>
            <person name="Lee J."/>
        </authorList>
    </citation>
    <scope>NUCLEOTIDE SEQUENCE [LARGE SCALE GENOMIC DNA]</scope>
    <source>
        <strain evidence="1 2">JBR3-12</strain>
    </source>
</reference>
<dbReference type="EMBL" id="CP064939">
    <property type="protein sequence ID" value="QPH38784.1"/>
    <property type="molecule type" value="Genomic_DNA"/>
</dbReference>
<dbReference type="GO" id="GO:0005829">
    <property type="term" value="C:cytosol"/>
    <property type="evidence" value="ECO:0007669"/>
    <property type="project" value="TreeGrafter"/>
</dbReference>
<dbReference type="Pfam" id="PF07722">
    <property type="entry name" value="Peptidase_C26"/>
    <property type="match status" value="1"/>
</dbReference>
<evidence type="ECO:0000313" key="1">
    <source>
        <dbReference type="EMBL" id="QPH38784.1"/>
    </source>
</evidence>
<evidence type="ECO:0000313" key="2">
    <source>
        <dbReference type="Proteomes" id="UP000594759"/>
    </source>
</evidence>
<dbReference type="InterPro" id="IPR044668">
    <property type="entry name" value="PuuD-like"/>
</dbReference>
<accession>A0A7U3Q573</accession>
<dbReference type="PANTHER" id="PTHR43235:SF1">
    <property type="entry name" value="GLUTAMINE AMIDOTRANSFERASE PB2B2.05-RELATED"/>
    <property type="match status" value="1"/>
</dbReference>
<name>A0A7U3Q573_9SPHI</name>
<dbReference type="SUPFAM" id="SSF52317">
    <property type="entry name" value="Class I glutamine amidotransferase-like"/>
    <property type="match status" value="1"/>
</dbReference>
<protein>
    <submittedName>
        <fullName evidence="1">Gamma-glutamyl-gamma-aminobutyrate hydrolase family protein</fullName>
    </submittedName>
</protein>
<dbReference type="InterPro" id="IPR029062">
    <property type="entry name" value="Class_I_gatase-like"/>
</dbReference>
<dbReference type="KEGG" id="pex:IZT61_17170"/>
<dbReference type="Gene3D" id="3.40.50.880">
    <property type="match status" value="1"/>
</dbReference>